<keyword evidence="1 2" id="KW-0807">Transducer</keyword>
<dbReference type="EMBL" id="JBHUIP010000012">
    <property type="protein sequence ID" value="MFD2264073.1"/>
    <property type="molecule type" value="Genomic_DNA"/>
</dbReference>
<gene>
    <name evidence="4" type="ORF">ACFSM5_14320</name>
</gene>
<dbReference type="RefSeq" id="WP_379877113.1">
    <property type="nucleotide sequence ID" value="NZ_JBHUIP010000012.1"/>
</dbReference>
<comment type="caution">
    <text evidence="4">The sequence shown here is derived from an EMBL/GenBank/DDBJ whole genome shotgun (WGS) entry which is preliminary data.</text>
</comment>
<dbReference type="PROSITE" id="PS50111">
    <property type="entry name" value="CHEMOTAXIS_TRANSDUC_2"/>
    <property type="match status" value="1"/>
</dbReference>
<protein>
    <submittedName>
        <fullName evidence="4">Methyl-accepting chemotaxis protein</fullName>
    </submittedName>
</protein>
<reference evidence="5" key="1">
    <citation type="journal article" date="2019" name="Int. J. Syst. Evol. Microbiol.">
        <title>The Global Catalogue of Microorganisms (GCM) 10K type strain sequencing project: providing services to taxonomists for standard genome sequencing and annotation.</title>
        <authorList>
            <consortium name="The Broad Institute Genomics Platform"/>
            <consortium name="The Broad Institute Genome Sequencing Center for Infectious Disease"/>
            <person name="Wu L."/>
            <person name="Ma J."/>
        </authorList>
    </citation>
    <scope>NUCLEOTIDE SEQUENCE [LARGE SCALE GENOMIC DNA]</scope>
    <source>
        <strain evidence="5">CGMCC 1.19062</strain>
    </source>
</reference>
<dbReference type="SMART" id="SM00283">
    <property type="entry name" value="MA"/>
    <property type="match status" value="1"/>
</dbReference>
<feature type="domain" description="Methyl-accepting transducer" evidence="3">
    <location>
        <begin position="411"/>
        <end position="647"/>
    </location>
</feature>
<evidence type="ECO:0000259" key="3">
    <source>
        <dbReference type="PROSITE" id="PS50111"/>
    </source>
</evidence>
<dbReference type="Gene3D" id="1.10.287.950">
    <property type="entry name" value="Methyl-accepting chemotaxis protein"/>
    <property type="match status" value="1"/>
</dbReference>
<dbReference type="PANTHER" id="PTHR32089">
    <property type="entry name" value="METHYL-ACCEPTING CHEMOTAXIS PROTEIN MCPB"/>
    <property type="match status" value="1"/>
</dbReference>
<accession>A0ABW5DSD4</accession>
<evidence type="ECO:0000313" key="4">
    <source>
        <dbReference type="EMBL" id="MFD2264073.1"/>
    </source>
</evidence>
<evidence type="ECO:0000313" key="5">
    <source>
        <dbReference type="Proteomes" id="UP001597295"/>
    </source>
</evidence>
<sequence length="667" mass="72201">MPVKFKFFGARERASIRYLLGLRFEKIVHLERFVAVSQTVTAISQLIHELQRERGTSNLFLKAANTQTAERLAQQTRKCTELRQTLLVSFRGIDRLEFGSVLVSAVSLAVKGLHRLDEWRGKVKQRAITPAESTSAYSDVIATLLTVVQAATDIRTDRAMSHVLLAYYNLMQGKEFAGQERAMGAAAFSAGRFEPSQHRRLLYLVQAQDRTLAEVRRFATDGQVEQLDKLLSNGPIERIEAMREVARQGGLTGDLQGIQGTDWFDLTSQRIDALKVAEDRFAEDLTRLCETALTDARKLLQGDLGVPDFQPGLGQRLYIWICRRQLIAAEQRRRSLFPLIRGVAADTSVSQGPLISLVARFYREGDGEESFLAAYQESERRAREQRHQALEDAIHDIGATTDSVLTALNDASASMQGSARRMSDNAVATSARSAHMGTAAQDALSAVSGMTRAAEELASAIDEVNRHAGESLKVAEEAVSQSDATQTAMTELSEAAGQIDKVTDLIRTIAAQTNLLALNATIEAARAGEAGRGFAVVAGEVKNLAGQTGRATEDIDQQISTIQTAFAAAIPAIEAVGRRISSINEIVTRTAAALAQQQAATTRITENLRQVEARMTSVNDGADAVNAAAGDTGSAADQVLVAAESLTSISGELRTSLDSFIATLRAA</sequence>
<proteinExistence type="predicted"/>
<evidence type="ECO:0000256" key="2">
    <source>
        <dbReference type="PROSITE-ProRule" id="PRU00284"/>
    </source>
</evidence>
<dbReference type="Proteomes" id="UP001597295">
    <property type="component" value="Unassembled WGS sequence"/>
</dbReference>
<evidence type="ECO:0000256" key="1">
    <source>
        <dbReference type="ARBA" id="ARBA00023224"/>
    </source>
</evidence>
<organism evidence="4 5">
    <name type="scientific">Lacibacterium aquatile</name>
    <dbReference type="NCBI Taxonomy" id="1168082"/>
    <lineage>
        <taxon>Bacteria</taxon>
        <taxon>Pseudomonadati</taxon>
        <taxon>Pseudomonadota</taxon>
        <taxon>Alphaproteobacteria</taxon>
        <taxon>Rhodospirillales</taxon>
        <taxon>Rhodospirillaceae</taxon>
    </lineage>
</organism>
<dbReference type="InterPro" id="IPR013587">
    <property type="entry name" value="Nitrate/nitrite_sensing"/>
</dbReference>
<dbReference type="Pfam" id="PF08376">
    <property type="entry name" value="NIT"/>
    <property type="match status" value="1"/>
</dbReference>
<dbReference type="SUPFAM" id="SSF58104">
    <property type="entry name" value="Methyl-accepting chemotaxis protein (MCP) signaling domain"/>
    <property type="match status" value="1"/>
</dbReference>
<name>A0ABW5DSD4_9PROT</name>
<keyword evidence="5" id="KW-1185">Reference proteome</keyword>
<dbReference type="InterPro" id="IPR004089">
    <property type="entry name" value="MCPsignal_dom"/>
</dbReference>
<dbReference type="Pfam" id="PF00015">
    <property type="entry name" value="MCPsignal"/>
    <property type="match status" value="1"/>
</dbReference>
<dbReference type="PANTHER" id="PTHR32089:SF112">
    <property type="entry name" value="LYSOZYME-LIKE PROTEIN-RELATED"/>
    <property type="match status" value="1"/>
</dbReference>